<dbReference type="RefSeq" id="WP_425563338.1">
    <property type="nucleotide sequence ID" value="NZ_BAABGP010000008.1"/>
</dbReference>
<dbReference type="Pfam" id="PF06262">
    <property type="entry name" value="Zincin_1"/>
    <property type="match status" value="1"/>
</dbReference>
<dbReference type="EMBL" id="BAABGP010000008">
    <property type="protein sequence ID" value="GAA4482938.1"/>
    <property type="molecule type" value="Genomic_DNA"/>
</dbReference>
<dbReference type="InterPro" id="IPR016181">
    <property type="entry name" value="Acyl_CoA_acyltransferase"/>
</dbReference>
<dbReference type="CDD" id="cd04301">
    <property type="entry name" value="NAT_SF"/>
    <property type="match status" value="1"/>
</dbReference>
<dbReference type="SUPFAM" id="SSF55486">
    <property type="entry name" value="Metalloproteases ('zincins'), catalytic domain"/>
    <property type="match status" value="1"/>
</dbReference>
<dbReference type="SUPFAM" id="SSF55729">
    <property type="entry name" value="Acyl-CoA N-acyltransferases (Nat)"/>
    <property type="match status" value="1"/>
</dbReference>
<evidence type="ECO:0000259" key="1">
    <source>
        <dbReference type="PROSITE" id="PS51186"/>
    </source>
</evidence>
<accession>A0ABP8PA46</accession>
<protein>
    <recommendedName>
        <fullName evidence="1">N-acetyltransferase domain-containing protein</fullName>
    </recommendedName>
</protein>
<keyword evidence="3" id="KW-1185">Reference proteome</keyword>
<dbReference type="InterPro" id="IPR000182">
    <property type="entry name" value="GNAT_dom"/>
</dbReference>
<proteinExistence type="predicted"/>
<comment type="caution">
    <text evidence="2">The sequence shown here is derived from an EMBL/GenBank/DDBJ whole genome shotgun (WGS) entry which is preliminary data.</text>
</comment>
<dbReference type="PROSITE" id="PS51186">
    <property type="entry name" value="GNAT"/>
    <property type="match status" value="1"/>
</dbReference>
<name>A0ABP8PA46_9MICO</name>
<dbReference type="Proteomes" id="UP001500731">
    <property type="component" value="Unassembled WGS sequence"/>
</dbReference>
<dbReference type="CDD" id="cd12952">
    <property type="entry name" value="MMP_ACEL2062"/>
    <property type="match status" value="1"/>
</dbReference>
<evidence type="ECO:0000313" key="2">
    <source>
        <dbReference type="EMBL" id="GAA4482938.1"/>
    </source>
</evidence>
<sequence>MASFVRTATDADLTVLARIEDAAASDRAAQGGFFLVVAEDEDTAPVGFVRVLEEEEGVAHVEQLSVLPGHAGRGHGRALVDAALDEATARGLRLRIPTDLPIGMAMGAETFEELVSDELDRLPDDMVEGLENLVFVVEDRPEDGSLDLLGLYDGLAITERGNYGMGELPDRIIVYREPHLAQCDDEQELRDEVHTTLVHEIAHYYGLDDAQLHELGWA</sequence>
<organism evidence="2 3">
    <name type="scientific">Microbacterium panaciterrae</name>
    <dbReference type="NCBI Taxonomy" id="985759"/>
    <lineage>
        <taxon>Bacteria</taxon>
        <taxon>Bacillati</taxon>
        <taxon>Actinomycetota</taxon>
        <taxon>Actinomycetes</taxon>
        <taxon>Micrococcales</taxon>
        <taxon>Microbacteriaceae</taxon>
        <taxon>Microbacterium</taxon>
    </lineage>
</organism>
<dbReference type="InterPro" id="IPR010428">
    <property type="entry name" value="Zincin_1"/>
</dbReference>
<evidence type="ECO:0000313" key="3">
    <source>
        <dbReference type="Proteomes" id="UP001500731"/>
    </source>
</evidence>
<feature type="domain" description="N-acetyltransferase" evidence="1">
    <location>
        <begin position="3"/>
        <end position="131"/>
    </location>
</feature>
<gene>
    <name evidence="2" type="ORF">GCM10023171_13710</name>
</gene>
<dbReference type="Gene3D" id="3.30.2010.20">
    <property type="match status" value="1"/>
</dbReference>
<dbReference type="InterPro" id="IPR038555">
    <property type="entry name" value="Zincin_1_sf"/>
</dbReference>
<reference evidence="3" key="1">
    <citation type="journal article" date="2019" name="Int. J. Syst. Evol. Microbiol.">
        <title>The Global Catalogue of Microorganisms (GCM) 10K type strain sequencing project: providing services to taxonomists for standard genome sequencing and annotation.</title>
        <authorList>
            <consortium name="The Broad Institute Genomics Platform"/>
            <consortium name="The Broad Institute Genome Sequencing Center for Infectious Disease"/>
            <person name="Wu L."/>
            <person name="Ma J."/>
        </authorList>
    </citation>
    <scope>NUCLEOTIDE SEQUENCE [LARGE SCALE GENOMIC DNA]</scope>
    <source>
        <strain evidence="3">JCM 17839</strain>
    </source>
</reference>
<dbReference type="Gene3D" id="3.40.630.30">
    <property type="match status" value="1"/>
</dbReference>
<dbReference type="Pfam" id="PF00583">
    <property type="entry name" value="Acetyltransf_1"/>
    <property type="match status" value="1"/>
</dbReference>